<evidence type="ECO:0000313" key="3">
    <source>
        <dbReference type="Proteomes" id="UP001165085"/>
    </source>
</evidence>
<proteinExistence type="predicted"/>
<reference evidence="3" key="1">
    <citation type="journal article" date="2023" name="Commun. Biol.">
        <title>Genome analysis of Parmales, the sister group of diatoms, reveals the evolutionary specialization of diatoms from phago-mixotrophs to photoautotrophs.</title>
        <authorList>
            <person name="Ban H."/>
            <person name="Sato S."/>
            <person name="Yoshikawa S."/>
            <person name="Yamada K."/>
            <person name="Nakamura Y."/>
            <person name="Ichinomiya M."/>
            <person name="Sato N."/>
            <person name="Blanc-Mathieu R."/>
            <person name="Endo H."/>
            <person name="Kuwata A."/>
            <person name="Ogata H."/>
        </authorList>
    </citation>
    <scope>NUCLEOTIDE SEQUENCE [LARGE SCALE GENOMIC DNA]</scope>
    <source>
        <strain evidence="3">NIES 3701</strain>
    </source>
</reference>
<name>A0A9W7B8X6_9STRA</name>
<dbReference type="OrthoDB" id="191831at2759"/>
<protein>
    <recommendedName>
        <fullName evidence="4">MARVEL domain-containing protein</fullName>
    </recommendedName>
</protein>
<gene>
    <name evidence="2" type="ORF">TrST_g12480</name>
</gene>
<keyword evidence="1" id="KW-1133">Transmembrane helix</keyword>
<dbReference type="AlphaFoldDB" id="A0A9W7B8X6"/>
<feature type="transmembrane region" description="Helical" evidence="1">
    <location>
        <begin position="57"/>
        <end position="81"/>
    </location>
</feature>
<evidence type="ECO:0000313" key="2">
    <source>
        <dbReference type="EMBL" id="GMH82448.1"/>
    </source>
</evidence>
<comment type="caution">
    <text evidence="2">The sequence shown here is derived from an EMBL/GenBank/DDBJ whole genome shotgun (WGS) entry which is preliminary data.</text>
</comment>
<dbReference type="EMBL" id="BRXY01000268">
    <property type="protein sequence ID" value="GMH82448.1"/>
    <property type="molecule type" value="Genomic_DNA"/>
</dbReference>
<accession>A0A9W7B8X6</accession>
<evidence type="ECO:0000256" key="1">
    <source>
        <dbReference type="SAM" id="Phobius"/>
    </source>
</evidence>
<organism evidence="2 3">
    <name type="scientific">Triparma strigata</name>
    <dbReference type="NCBI Taxonomy" id="1606541"/>
    <lineage>
        <taxon>Eukaryota</taxon>
        <taxon>Sar</taxon>
        <taxon>Stramenopiles</taxon>
        <taxon>Ochrophyta</taxon>
        <taxon>Bolidophyceae</taxon>
        <taxon>Parmales</taxon>
        <taxon>Triparmaceae</taxon>
        <taxon>Triparma</taxon>
    </lineage>
</organism>
<evidence type="ECO:0008006" key="4">
    <source>
        <dbReference type="Google" id="ProtNLM"/>
    </source>
</evidence>
<keyword evidence="1" id="KW-0812">Transmembrane</keyword>
<keyword evidence="3" id="KW-1185">Reference proteome</keyword>
<keyword evidence="1" id="KW-0472">Membrane</keyword>
<sequence length="196" mass="21158">MLPPPPPDAAPTPTKGTATDYNKIYAVRAVTWFCSLVMFSVAASIDDYNNYEGLKFTVAIGVIAWVYLTVLVGNFIGANYAHHEIMPVDMVEQKFCKPIDAGMLFFVYTATICASTESSECKSVGSYDPGCSKFAASATFAWFASFGFLATMIVRDPAAFMKLVKGGASDNYDDIDAPTILPPTGTSKPEQKVVDL</sequence>
<dbReference type="Proteomes" id="UP001165085">
    <property type="component" value="Unassembled WGS sequence"/>
</dbReference>
<feature type="transmembrane region" description="Helical" evidence="1">
    <location>
        <begin position="25"/>
        <end position="45"/>
    </location>
</feature>
<feature type="transmembrane region" description="Helical" evidence="1">
    <location>
        <begin position="134"/>
        <end position="154"/>
    </location>
</feature>